<dbReference type="OrthoDB" id="5352317at2759"/>
<dbReference type="InParanoid" id="A0A084QWM4"/>
<evidence type="ECO:0008006" key="4">
    <source>
        <dbReference type="Google" id="ProtNLM"/>
    </source>
</evidence>
<keyword evidence="3" id="KW-1185">Reference proteome</keyword>
<name>A0A084QWM4_STAC4</name>
<proteinExistence type="predicted"/>
<reference evidence="2 3" key="1">
    <citation type="journal article" date="2014" name="BMC Genomics">
        <title>Comparative genome sequencing reveals chemotype-specific gene clusters in the toxigenic black mold Stachybotrys.</title>
        <authorList>
            <person name="Semeiks J."/>
            <person name="Borek D."/>
            <person name="Otwinowski Z."/>
            <person name="Grishin N.V."/>
        </authorList>
    </citation>
    <scope>NUCLEOTIDE SEQUENCE [LARGE SCALE GENOMIC DNA]</scope>
    <source>
        <strain evidence="2 3">IBT 40285</strain>
    </source>
</reference>
<dbReference type="Proteomes" id="UP000028524">
    <property type="component" value="Unassembled WGS sequence"/>
</dbReference>
<evidence type="ECO:0000256" key="1">
    <source>
        <dbReference type="SAM" id="SignalP"/>
    </source>
</evidence>
<dbReference type="OMA" id="WPAYTDV"/>
<feature type="signal peptide" evidence="1">
    <location>
        <begin position="1"/>
        <end position="19"/>
    </location>
</feature>
<protein>
    <recommendedName>
        <fullName evidence="4">Small secreted protein</fullName>
    </recommendedName>
</protein>
<dbReference type="HOGENOM" id="CLU_117282_0_0_1"/>
<evidence type="ECO:0000313" key="3">
    <source>
        <dbReference type="Proteomes" id="UP000028524"/>
    </source>
</evidence>
<sequence>MQLTNVFFATLLAATSAVAAPTPADVSMMAAAPEWIIKDLKRTCNSADTQCTWTFAINPQNAKATNCTYVVKGTKASQALAAGPVTCGNYQVTSGWSGQFGPGNGFTTLSVVDTKQRLIVWPAYTDKEVAGGQTVSPNKKYAPAALP</sequence>
<organism evidence="2 3">
    <name type="scientific">Stachybotrys chlorohalonatus (strain IBT 40285)</name>
    <dbReference type="NCBI Taxonomy" id="1283841"/>
    <lineage>
        <taxon>Eukaryota</taxon>
        <taxon>Fungi</taxon>
        <taxon>Dikarya</taxon>
        <taxon>Ascomycota</taxon>
        <taxon>Pezizomycotina</taxon>
        <taxon>Sordariomycetes</taxon>
        <taxon>Hypocreomycetidae</taxon>
        <taxon>Hypocreales</taxon>
        <taxon>Stachybotryaceae</taxon>
        <taxon>Stachybotrys</taxon>
    </lineage>
</organism>
<dbReference type="AlphaFoldDB" id="A0A084QWM4"/>
<dbReference type="EMBL" id="KL659896">
    <property type="protein sequence ID" value="KFA68359.1"/>
    <property type="molecule type" value="Genomic_DNA"/>
</dbReference>
<accession>A0A084QWM4</accession>
<evidence type="ECO:0000313" key="2">
    <source>
        <dbReference type="EMBL" id="KFA68359.1"/>
    </source>
</evidence>
<keyword evidence="1" id="KW-0732">Signal</keyword>
<feature type="chain" id="PRO_5001779942" description="Small secreted protein" evidence="1">
    <location>
        <begin position="20"/>
        <end position="147"/>
    </location>
</feature>
<gene>
    <name evidence="2" type="ORF">S40285_02492</name>
</gene>